<evidence type="ECO:0000313" key="2">
    <source>
        <dbReference type="Proteomes" id="UP000827872"/>
    </source>
</evidence>
<accession>A0ACB8F0E6</accession>
<protein>
    <submittedName>
        <fullName evidence="1">Uncharacterized protein</fullName>
    </submittedName>
</protein>
<keyword evidence="2" id="KW-1185">Reference proteome</keyword>
<gene>
    <name evidence="1" type="ORF">K3G42_017473</name>
</gene>
<dbReference type="Proteomes" id="UP000827872">
    <property type="component" value="Linkage Group LG12"/>
</dbReference>
<dbReference type="EMBL" id="CM037625">
    <property type="protein sequence ID" value="KAH7998505.1"/>
    <property type="molecule type" value="Genomic_DNA"/>
</dbReference>
<reference evidence="1" key="1">
    <citation type="submission" date="2021-08" db="EMBL/GenBank/DDBJ databases">
        <title>The first chromosome-level gecko genome reveals the dynamic sex chromosomes of Neotropical dwarf geckos (Sphaerodactylidae: Sphaerodactylus).</title>
        <authorList>
            <person name="Pinto B.J."/>
            <person name="Keating S.E."/>
            <person name="Gamble T."/>
        </authorList>
    </citation>
    <scope>NUCLEOTIDE SEQUENCE</scope>
    <source>
        <strain evidence="1">TG3544</strain>
    </source>
</reference>
<organism evidence="1 2">
    <name type="scientific">Sphaerodactylus townsendi</name>
    <dbReference type="NCBI Taxonomy" id="933632"/>
    <lineage>
        <taxon>Eukaryota</taxon>
        <taxon>Metazoa</taxon>
        <taxon>Chordata</taxon>
        <taxon>Craniata</taxon>
        <taxon>Vertebrata</taxon>
        <taxon>Euteleostomi</taxon>
        <taxon>Lepidosauria</taxon>
        <taxon>Squamata</taxon>
        <taxon>Bifurcata</taxon>
        <taxon>Gekkota</taxon>
        <taxon>Sphaerodactylidae</taxon>
        <taxon>Sphaerodactylus</taxon>
    </lineage>
</organism>
<comment type="caution">
    <text evidence="1">The sequence shown here is derived from an EMBL/GenBank/DDBJ whole genome shotgun (WGS) entry which is preliminary data.</text>
</comment>
<evidence type="ECO:0000313" key="1">
    <source>
        <dbReference type="EMBL" id="KAH7998505.1"/>
    </source>
</evidence>
<proteinExistence type="predicted"/>
<sequence>MLSSIFAPPPSPRFLPLRRYRPPKESEEPDSSKPLCFSKSPANPRIWTVARSMGSDYQQPGWRVALISLTMIVFLLWCALRPETEIDRFLEEVLEGKFREPESQAPPPEQEKP</sequence>
<name>A0ACB8F0E6_9SAUR</name>